<comment type="caution">
    <text evidence="1">The sequence shown here is derived from an EMBL/GenBank/DDBJ whole genome shotgun (WGS) entry which is preliminary data.</text>
</comment>
<evidence type="ECO:0000313" key="2">
    <source>
        <dbReference type="Proteomes" id="UP000677244"/>
    </source>
</evidence>
<name>A0ABS3YYM6_9BACT</name>
<dbReference type="RefSeq" id="WP_209140983.1">
    <property type="nucleotide sequence ID" value="NZ_JAGHKO010000005.1"/>
</dbReference>
<gene>
    <name evidence="1" type="ORF">J7I42_21745</name>
</gene>
<dbReference type="InterPro" id="IPR017853">
    <property type="entry name" value="GH"/>
</dbReference>
<proteinExistence type="predicted"/>
<dbReference type="SUPFAM" id="SSF51445">
    <property type="entry name" value="(Trans)glycosidases"/>
    <property type="match status" value="1"/>
</dbReference>
<dbReference type="Proteomes" id="UP000677244">
    <property type="component" value="Unassembled WGS sequence"/>
</dbReference>
<accession>A0ABS3YYM6</accession>
<sequence>MPTNYLLKRQLIFYISISCLFICCKKSEQQQREANNPDDSTTALATAGGILVSDNQQYIGVNYNESFQEIKTGELSTSKTKWVRGFLDVFSHYDAQDLNTNAKIAKYLTLKDLGYKTVLNLKFNFMTRAYPAVNSTTWNNYISFIDNILDRVIAKTDVIVVGNEPFIESETSTWNEPLNSFYKAAATRVNQYLTAHSINRPIFVGSFDNMYQSGRQTNAGINNLLAWCKATSWVAGIDLHIHHNNNPEITTVLNFVNDKIRDNQKIIVTEYSLMKWWRDNLSNDLTAAFLAACNASTTDNIFPPPAGITKVWQYIDYALKNPRKVEEWNAFHQNTPFLYDRKDYMCNSFKLFKANSKFWVATYAVRQSYPLNTDFTATTDPWVLNSIFVGRSVELLPSGDAQGRYAYLAQFADINTTNTTCP</sequence>
<dbReference type="EMBL" id="JAGHKO010000005">
    <property type="protein sequence ID" value="MBO9202929.1"/>
    <property type="molecule type" value="Genomic_DNA"/>
</dbReference>
<reference evidence="1 2" key="1">
    <citation type="submission" date="2021-03" db="EMBL/GenBank/DDBJ databases">
        <title>Assistant Professor.</title>
        <authorList>
            <person name="Huq M.A."/>
        </authorList>
    </citation>
    <scope>NUCLEOTIDE SEQUENCE [LARGE SCALE GENOMIC DNA]</scope>
    <source>
        <strain evidence="1 2">MAH-29</strain>
    </source>
</reference>
<keyword evidence="2" id="KW-1185">Reference proteome</keyword>
<evidence type="ECO:0008006" key="3">
    <source>
        <dbReference type="Google" id="ProtNLM"/>
    </source>
</evidence>
<protein>
    <recommendedName>
        <fullName evidence="3">Glycoside hydrolase family 5 domain-containing protein</fullName>
    </recommendedName>
</protein>
<organism evidence="1 2">
    <name type="scientific">Niastella soli</name>
    <dbReference type="NCBI Taxonomy" id="2821487"/>
    <lineage>
        <taxon>Bacteria</taxon>
        <taxon>Pseudomonadati</taxon>
        <taxon>Bacteroidota</taxon>
        <taxon>Chitinophagia</taxon>
        <taxon>Chitinophagales</taxon>
        <taxon>Chitinophagaceae</taxon>
        <taxon>Niastella</taxon>
    </lineage>
</organism>
<evidence type="ECO:0000313" key="1">
    <source>
        <dbReference type="EMBL" id="MBO9202929.1"/>
    </source>
</evidence>